<reference evidence="9" key="1">
    <citation type="submission" date="2021-01" db="EMBL/GenBank/DDBJ databases">
        <authorList>
            <person name="Corre E."/>
            <person name="Pelletier E."/>
            <person name="Niang G."/>
            <person name="Scheremetjew M."/>
            <person name="Finn R."/>
            <person name="Kale V."/>
            <person name="Holt S."/>
            <person name="Cochrane G."/>
            <person name="Meng A."/>
            <person name="Brown T."/>
            <person name="Cohen L."/>
        </authorList>
    </citation>
    <scope>NUCLEOTIDE SEQUENCE</scope>
    <source>
        <strain evidence="9">NIES-381</strain>
    </source>
</reference>
<comment type="catalytic activity">
    <reaction evidence="7">
        <text>L-cysteinyl-[protein] + hexadecanoyl-CoA = S-hexadecanoyl-L-cysteinyl-[protein] + CoA</text>
        <dbReference type="Rhea" id="RHEA:36683"/>
        <dbReference type="Rhea" id="RHEA-COMP:10131"/>
        <dbReference type="Rhea" id="RHEA-COMP:11032"/>
        <dbReference type="ChEBI" id="CHEBI:29950"/>
        <dbReference type="ChEBI" id="CHEBI:57287"/>
        <dbReference type="ChEBI" id="CHEBI:57379"/>
        <dbReference type="ChEBI" id="CHEBI:74151"/>
        <dbReference type="EC" id="2.3.1.225"/>
    </reaction>
</comment>
<name>A0A7S1HYY2_9EUGL</name>
<evidence type="ECO:0000256" key="7">
    <source>
        <dbReference type="RuleBase" id="RU079119"/>
    </source>
</evidence>
<evidence type="ECO:0000256" key="4">
    <source>
        <dbReference type="ARBA" id="ARBA00022989"/>
    </source>
</evidence>
<evidence type="ECO:0000256" key="6">
    <source>
        <dbReference type="ARBA" id="ARBA00023315"/>
    </source>
</evidence>
<dbReference type="Pfam" id="PF01529">
    <property type="entry name" value="DHHC"/>
    <property type="match status" value="1"/>
</dbReference>
<dbReference type="InterPro" id="IPR039859">
    <property type="entry name" value="PFA4/ZDH16/20/ERF2-like"/>
</dbReference>
<dbReference type="AlphaFoldDB" id="A0A7S1HYY2"/>
<keyword evidence="5 7" id="KW-0472">Membrane</keyword>
<dbReference type="EC" id="2.3.1.225" evidence="7"/>
<dbReference type="GO" id="GO:0019706">
    <property type="term" value="F:protein-cysteine S-palmitoyltransferase activity"/>
    <property type="evidence" value="ECO:0007669"/>
    <property type="project" value="UniProtKB-EC"/>
</dbReference>
<comment type="subcellular location">
    <subcellularLocation>
        <location evidence="1">Membrane</location>
        <topology evidence="1">Multi-pass membrane protein</topology>
    </subcellularLocation>
</comment>
<sequence>MVVVVPACLLGAVAALPFLGALISRDCWCYQKVLSAVEGPDKAQANIDSGLERRRRGWTALILIGGLFVWQYFVFVFIVEMDWTTVSARMSLLWYHCVLTLQLLSYVRAVRTVSAAPKTRSSDDPNVCQRCSSFRTKTTHHCIACQTCIKDMDHHCVLIHNCVGVRNRKFFVLALAYTVLTSCFILARSTTRFWRLTDTSVWGLEDCHVCLGYVVAVFVCIGASVLLAVQAFTVAHGIGTLDCLQWAINYPYCKPALAQSSAEIMANVRSVFGANWLFWMLPVARPPDLPTERGGKED</sequence>
<comment type="similarity">
    <text evidence="7">Belongs to the DHHC palmitoyltransferase family.</text>
</comment>
<feature type="transmembrane region" description="Helical" evidence="7">
    <location>
        <begin position="58"/>
        <end position="79"/>
    </location>
</feature>
<evidence type="ECO:0000259" key="8">
    <source>
        <dbReference type="Pfam" id="PF01529"/>
    </source>
</evidence>
<evidence type="ECO:0000256" key="2">
    <source>
        <dbReference type="ARBA" id="ARBA00022679"/>
    </source>
</evidence>
<feature type="transmembrane region" description="Helical" evidence="7">
    <location>
        <begin position="211"/>
        <end position="229"/>
    </location>
</feature>
<feature type="transmembrane region" description="Helical" evidence="7">
    <location>
        <begin position="170"/>
        <end position="191"/>
    </location>
</feature>
<proteinExistence type="inferred from homology"/>
<protein>
    <recommendedName>
        <fullName evidence="7">Palmitoyltransferase</fullName>
        <ecNumber evidence="7">2.3.1.225</ecNumber>
    </recommendedName>
</protein>
<accession>A0A7S1HYY2</accession>
<keyword evidence="6 7" id="KW-0012">Acyltransferase</keyword>
<gene>
    <name evidence="9" type="ORF">EGYM00392_LOCUS6838</name>
</gene>
<evidence type="ECO:0000313" key="9">
    <source>
        <dbReference type="EMBL" id="CAD8995781.1"/>
    </source>
</evidence>
<keyword evidence="3 7" id="KW-0812">Transmembrane</keyword>
<feature type="domain" description="Palmitoyltransferase DHHC" evidence="8">
    <location>
        <begin position="123"/>
        <end position="242"/>
    </location>
</feature>
<keyword evidence="4 7" id="KW-1133">Transmembrane helix</keyword>
<dbReference type="PROSITE" id="PS50216">
    <property type="entry name" value="DHHC"/>
    <property type="match status" value="1"/>
</dbReference>
<keyword evidence="2 7" id="KW-0808">Transferase</keyword>
<dbReference type="InterPro" id="IPR001594">
    <property type="entry name" value="Palmitoyltrfase_DHHC"/>
</dbReference>
<evidence type="ECO:0000256" key="1">
    <source>
        <dbReference type="ARBA" id="ARBA00004141"/>
    </source>
</evidence>
<dbReference type="EMBL" id="HBGA01017646">
    <property type="protein sequence ID" value="CAD8995781.1"/>
    <property type="molecule type" value="Transcribed_RNA"/>
</dbReference>
<dbReference type="GO" id="GO:0016020">
    <property type="term" value="C:membrane"/>
    <property type="evidence" value="ECO:0007669"/>
    <property type="project" value="UniProtKB-SubCell"/>
</dbReference>
<evidence type="ECO:0000256" key="5">
    <source>
        <dbReference type="ARBA" id="ARBA00023136"/>
    </source>
</evidence>
<organism evidence="9">
    <name type="scientific">Eutreptiella gymnastica</name>
    <dbReference type="NCBI Taxonomy" id="73025"/>
    <lineage>
        <taxon>Eukaryota</taxon>
        <taxon>Discoba</taxon>
        <taxon>Euglenozoa</taxon>
        <taxon>Euglenida</taxon>
        <taxon>Spirocuta</taxon>
        <taxon>Euglenophyceae</taxon>
        <taxon>Eutreptiales</taxon>
        <taxon>Eutreptiaceae</taxon>
        <taxon>Eutreptiella</taxon>
    </lineage>
</organism>
<dbReference type="PANTHER" id="PTHR12246">
    <property type="entry name" value="PALMITOYLTRANSFERASE ZDHHC16"/>
    <property type="match status" value="1"/>
</dbReference>
<comment type="domain">
    <text evidence="7">The DHHC domain is required for palmitoyltransferase activity.</text>
</comment>
<evidence type="ECO:0000256" key="3">
    <source>
        <dbReference type="ARBA" id="ARBA00022692"/>
    </source>
</evidence>